<feature type="region of interest" description="Disordered" evidence="1">
    <location>
        <begin position="231"/>
        <end position="262"/>
    </location>
</feature>
<dbReference type="Proteomes" id="UP001154078">
    <property type="component" value="Chromosome 8"/>
</dbReference>
<keyword evidence="3" id="KW-1185">Reference proteome</keyword>
<evidence type="ECO:0000256" key="1">
    <source>
        <dbReference type="SAM" id="MobiDB-lite"/>
    </source>
</evidence>
<name>A0A9P0BGF3_BRAAE</name>
<sequence>MNKTKETAEKSPRQKSPCRLCYHRPWEYYCTDELININYRQLMENDVDFEQNTTSSFFHEPEYSFAKMYCTIFKFSCFRVNREIPDVEDEFWDELFDLDTLCLDDPVMEDVDEVITIMEEEKLASEQENIEDIDANTLFDVPCEDEWTNLEELIRIAVSGNSDDEEIPMVQPMAQQMIPPMAQPILQPIIETMAQPVIQPMVQPMAQAMIQQMAQSMVQKMAQPMVQQKKEQIPQPMEQPKNVVKPGPSSRGRPILGRWGKM</sequence>
<protein>
    <submittedName>
        <fullName evidence="2">Uncharacterized protein</fullName>
    </submittedName>
</protein>
<accession>A0A9P0BGF3</accession>
<reference evidence="2" key="1">
    <citation type="submission" date="2021-12" db="EMBL/GenBank/DDBJ databases">
        <authorList>
            <person name="King R."/>
        </authorList>
    </citation>
    <scope>NUCLEOTIDE SEQUENCE</scope>
</reference>
<evidence type="ECO:0000313" key="3">
    <source>
        <dbReference type="Proteomes" id="UP001154078"/>
    </source>
</evidence>
<proteinExistence type="predicted"/>
<evidence type="ECO:0000313" key="2">
    <source>
        <dbReference type="EMBL" id="CAH0562688.1"/>
    </source>
</evidence>
<organism evidence="2 3">
    <name type="scientific">Brassicogethes aeneus</name>
    <name type="common">Rape pollen beetle</name>
    <name type="synonym">Meligethes aeneus</name>
    <dbReference type="NCBI Taxonomy" id="1431903"/>
    <lineage>
        <taxon>Eukaryota</taxon>
        <taxon>Metazoa</taxon>
        <taxon>Ecdysozoa</taxon>
        <taxon>Arthropoda</taxon>
        <taxon>Hexapoda</taxon>
        <taxon>Insecta</taxon>
        <taxon>Pterygota</taxon>
        <taxon>Neoptera</taxon>
        <taxon>Endopterygota</taxon>
        <taxon>Coleoptera</taxon>
        <taxon>Polyphaga</taxon>
        <taxon>Cucujiformia</taxon>
        <taxon>Nitidulidae</taxon>
        <taxon>Meligethinae</taxon>
        <taxon>Brassicogethes</taxon>
    </lineage>
</organism>
<gene>
    <name evidence="2" type="ORF">MELIAE_LOCUS11730</name>
</gene>
<dbReference type="AlphaFoldDB" id="A0A9P0BGF3"/>
<dbReference type="EMBL" id="OV121139">
    <property type="protein sequence ID" value="CAH0562688.1"/>
    <property type="molecule type" value="Genomic_DNA"/>
</dbReference>